<feature type="compositionally biased region" description="Basic and acidic residues" evidence="1">
    <location>
        <begin position="16"/>
        <end position="26"/>
    </location>
</feature>
<evidence type="ECO:0000313" key="3">
    <source>
        <dbReference type="Proteomes" id="UP000551353"/>
    </source>
</evidence>
<gene>
    <name evidence="2" type="ORF">GGD56_001077</name>
</gene>
<comment type="caution">
    <text evidence="2">The sequence shown here is derived from an EMBL/GenBank/DDBJ whole genome shotgun (WGS) entry which is preliminary data.</text>
</comment>
<dbReference type="RefSeq" id="WP_022713980.1">
    <property type="nucleotide sequence ID" value="NZ_JACIFX010000001.1"/>
</dbReference>
<organism evidence="2 3">
    <name type="scientific">Rhizobium mongolense</name>
    <dbReference type="NCBI Taxonomy" id="57676"/>
    <lineage>
        <taxon>Bacteria</taxon>
        <taxon>Pseudomonadati</taxon>
        <taxon>Pseudomonadota</taxon>
        <taxon>Alphaproteobacteria</taxon>
        <taxon>Hyphomicrobiales</taxon>
        <taxon>Rhizobiaceae</taxon>
        <taxon>Rhizobium/Agrobacterium group</taxon>
        <taxon>Rhizobium</taxon>
    </lineage>
</organism>
<reference evidence="2 3" key="1">
    <citation type="submission" date="2020-08" db="EMBL/GenBank/DDBJ databases">
        <title>Genomic Encyclopedia of Type Strains, Phase IV (KMG-V): Genome sequencing to study the core and pangenomes of soil and plant-associated prokaryotes.</title>
        <authorList>
            <person name="Whitman W."/>
        </authorList>
    </citation>
    <scope>NUCLEOTIDE SEQUENCE [LARGE SCALE GENOMIC DNA]</scope>
    <source>
        <strain evidence="2 3">SEMIA 4087</strain>
    </source>
</reference>
<evidence type="ECO:0000313" key="2">
    <source>
        <dbReference type="EMBL" id="MBB4227257.1"/>
    </source>
</evidence>
<keyword evidence="3" id="KW-1185">Reference proteome</keyword>
<evidence type="ECO:0000256" key="1">
    <source>
        <dbReference type="SAM" id="MobiDB-lite"/>
    </source>
</evidence>
<feature type="region of interest" description="Disordered" evidence="1">
    <location>
        <begin position="1"/>
        <end position="47"/>
    </location>
</feature>
<sequence length="47" mass="4984">MMKELDTGPGLLASHLPRDVIAKETGRGQQAEMPFWMGGSSGGPDIL</sequence>
<proteinExistence type="predicted"/>
<protein>
    <submittedName>
        <fullName evidence="2">Uncharacterized protein</fullName>
    </submittedName>
</protein>
<accession>A0ABR6IHC0</accession>
<name>A0ABR6IHC0_9HYPH</name>
<dbReference type="Proteomes" id="UP000551353">
    <property type="component" value="Unassembled WGS sequence"/>
</dbReference>
<dbReference type="EMBL" id="JACIFX010000001">
    <property type="protein sequence ID" value="MBB4227257.1"/>
    <property type="molecule type" value="Genomic_DNA"/>
</dbReference>